<dbReference type="PROSITE" id="PS51925">
    <property type="entry name" value="SWIB_MDM2"/>
    <property type="match status" value="1"/>
</dbReference>
<gene>
    <name evidence="3" type="ORF">Cni_G03690</name>
</gene>
<dbReference type="SUPFAM" id="SSF47592">
    <property type="entry name" value="SWIB/MDM2 domain"/>
    <property type="match status" value="1"/>
</dbReference>
<keyword evidence="4" id="KW-1185">Reference proteome</keyword>
<dbReference type="CDD" id="cd10567">
    <property type="entry name" value="SWIB-MDM2_like"/>
    <property type="match status" value="1"/>
</dbReference>
<name>A0AAQ3JV45_9LILI</name>
<dbReference type="PANTHER" id="PTHR13844">
    <property type="entry name" value="SWI/SNF-RELATED MATRIX-ASSOCIATED ACTIN-DEPENDENT REGULATOR OF CHROMATIN SUBFAMILY D"/>
    <property type="match status" value="1"/>
</dbReference>
<dbReference type="Pfam" id="PF02201">
    <property type="entry name" value="SWIB"/>
    <property type="match status" value="1"/>
</dbReference>
<evidence type="ECO:0000313" key="3">
    <source>
        <dbReference type="EMBL" id="WOK94985.1"/>
    </source>
</evidence>
<dbReference type="InterPro" id="IPR003121">
    <property type="entry name" value="SWIB_MDM2_domain"/>
</dbReference>
<organism evidence="3 4">
    <name type="scientific">Canna indica</name>
    <name type="common">Indian-shot</name>
    <dbReference type="NCBI Taxonomy" id="4628"/>
    <lineage>
        <taxon>Eukaryota</taxon>
        <taxon>Viridiplantae</taxon>
        <taxon>Streptophyta</taxon>
        <taxon>Embryophyta</taxon>
        <taxon>Tracheophyta</taxon>
        <taxon>Spermatophyta</taxon>
        <taxon>Magnoliopsida</taxon>
        <taxon>Liliopsida</taxon>
        <taxon>Zingiberales</taxon>
        <taxon>Cannaceae</taxon>
        <taxon>Canna</taxon>
    </lineage>
</organism>
<dbReference type="SMART" id="SM00151">
    <property type="entry name" value="SWIB"/>
    <property type="match status" value="1"/>
</dbReference>
<reference evidence="3 4" key="1">
    <citation type="submission" date="2023-10" db="EMBL/GenBank/DDBJ databases">
        <title>Chromosome-scale genome assembly provides insights into flower coloration mechanisms of Canna indica.</title>
        <authorList>
            <person name="Li C."/>
        </authorList>
    </citation>
    <scope>NUCLEOTIDE SEQUENCE [LARGE SCALE GENOMIC DNA]</scope>
    <source>
        <tissue evidence="3">Flower</tissue>
    </source>
</reference>
<proteinExistence type="predicted"/>
<feature type="region of interest" description="Disordered" evidence="1">
    <location>
        <begin position="21"/>
        <end position="49"/>
    </location>
</feature>
<protein>
    <submittedName>
        <fullName evidence="3">Upstream activation factor subunit spp27-like</fullName>
    </submittedName>
</protein>
<dbReference type="EMBL" id="CP136890">
    <property type="protein sequence ID" value="WOK94985.1"/>
    <property type="molecule type" value="Genomic_DNA"/>
</dbReference>
<dbReference type="AlphaFoldDB" id="A0AAQ3JV45"/>
<feature type="compositionally biased region" description="Low complexity" evidence="1">
    <location>
        <begin position="21"/>
        <end position="42"/>
    </location>
</feature>
<accession>A0AAQ3JV45</accession>
<evidence type="ECO:0000259" key="2">
    <source>
        <dbReference type="PROSITE" id="PS51925"/>
    </source>
</evidence>
<feature type="domain" description="DM2" evidence="2">
    <location>
        <begin position="47"/>
        <end position="125"/>
    </location>
</feature>
<evidence type="ECO:0000313" key="4">
    <source>
        <dbReference type="Proteomes" id="UP001327560"/>
    </source>
</evidence>
<evidence type="ECO:0000256" key="1">
    <source>
        <dbReference type="SAM" id="MobiDB-lite"/>
    </source>
</evidence>
<sequence length="127" mass="13729">MSRVLGGCRALMAAARAGAKGAAAPASTATKEAAASPAAAPAKSKRGLLKPVPLSTEMRKFVGVPEMSRTEAIKKIWEHIKDNKLQNPSNKREFFCDEKLKTIFGDKDKVGMLEIARLISPHFHKSN</sequence>
<dbReference type="InterPro" id="IPR036885">
    <property type="entry name" value="SWIB_MDM2_dom_sf"/>
</dbReference>
<dbReference type="Proteomes" id="UP001327560">
    <property type="component" value="Chromosome 1"/>
</dbReference>
<dbReference type="Gene3D" id="1.10.245.10">
    <property type="entry name" value="SWIB/MDM2 domain"/>
    <property type="match status" value="1"/>
</dbReference>
<dbReference type="InterPro" id="IPR019835">
    <property type="entry name" value="SWIB_domain"/>
</dbReference>